<gene>
    <name evidence="1" type="ORF">S01H1_37324</name>
</gene>
<proteinExistence type="predicted"/>
<organism evidence="1">
    <name type="scientific">marine sediment metagenome</name>
    <dbReference type="NCBI Taxonomy" id="412755"/>
    <lineage>
        <taxon>unclassified sequences</taxon>
        <taxon>metagenomes</taxon>
        <taxon>ecological metagenomes</taxon>
    </lineage>
</organism>
<accession>X0V0G6</accession>
<comment type="caution">
    <text evidence="1">The sequence shown here is derived from an EMBL/GenBank/DDBJ whole genome shotgun (WGS) entry which is preliminary data.</text>
</comment>
<reference evidence="1" key="1">
    <citation type="journal article" date="2014" name="Front. Microbiol.">
        <title>High frequency of phylogenetically diverse reductive dehalogenase-homologous genes in deep subseafloor sedimentary metagenomes.</title>
        <authorList>
            <person name="Kawai M."/>
            <person name="Futagami T."/>
            <person name="Toyoda A."/>
            <person name="Takaki Y."/>
            <person name="Nishi S."/>
            <person name="Hori S."/>
            <person name="Arai W."/>
            <person name="Tsubouchi T."/>
            <person name="Morono Y."/>
            <person name="Uchiyama I."/>
            <person name="Ito T."/>
            <person name="Fujiyama A."/>
            <person name="Inagaki F."/>
            <person name="Takami H."/>
        </authorList>
    </citation>
    <scope>NUCLEOTIDE SEQUENCE</scope>
    <source>
        <strain evidence="1">Expedition CK06-06</strain>
    </source>
</reference>
<sequence length="53" mass="5876">MANTPVVVEWFSGQAALLRVKLIDPEDDSVILEPVEPTPYTNEIGSYYVTYSG</sequence>
<name>X0V0G6_9ZZZZ</name>
<protein>
    <submittedName>
        <fullName evidence="1">Uncharacterized protein</fullName>
    </submittedName>
</protein>
<dbReference type="AlphaFoldDB" id="X0V0G6"/>
<dbReference type="EMBL" id="BARS01023443">
    <property type="protein sequence ID" value="GAG11570.1"/>
    <property type="molecule type" value="Genomic_DNA"/>
</dbReference>
<feature type="non-terminal residue" evidence="1">
    <location>
        <position position="53"/>
    </location>
</feature>
<evidence type="ECO:0000313" key="1">
    <source>
        <dbReference type="EMBL" id="GAG11570.1"/>
    </source>
</evidence>